<evidence type="ECO:0000313" key="2">
    <source>
        <dbReference type="EMBL" id="CAL4109081.1"/>
    </source>
</evidence>
<sequence>ENNVCTQTSSEYIIIMQLKMWLGFALVAALLEVVTPIILLSSTAAATTATAVTLGLTVSNPALAAVGAGAVLLGAAGLAGGLIGGLAGGRRRGRRAIVGVADDGFSVDAIDILFSTAGALDRETNCGLLLVCELAATPENQLAADEALLMTLFGDARPLSHDMINGPSTPFQLAAFLGRQSQSASACANTYSKCQYNSNQIMEIIRQNGNAIGQV</sequence>
<keyword evidence="1" id="KW-0472">Membrane</keyword>
<dbReference type="Proteomes" id="UP001497623">
    <property type="component" value="Unassembled WGS sequence"/>
</dbReference>
<keyword evidence="3" id="KW-1185">Reference proteome</keyword>
<reference evidence="2 3" key="1">
    <citation type="submission" date="2024-05" db="EMBL/GenBank/DDBJ databases">
        <authorList>
            <person name="Wallberg A."/>
        </authorList>
    </citation>
    <scope>NUCLEOTIDE SEQUENCE [LARGE SCALE GENOMIC DNA]</scope>
</reference>
<proteinExistence type="predicted"/>
<dbReference type="EMBL" id="CAXKWB010013916">
    <property type="protein sequence ID" value="CAL4109081.1"/>
    <property type="molecule type" value="Genomic_DNA"/>
</dbReference>
<keyword evidence="1" id="KW-0812">Transmembrane</keyword>
<feature type="transmembrane region" description="Helical" evidence="1">
    <location>
        <begin position="62"/>
        <end position="87"/>
    </location>
</feature>
<accession>A0AAV2R021</accession>
<name>A0AAV2R021_MEGNR</name>
<feature type="non-terminal residue" evidence="2">
    <location>
        <position position="1"/>
    </location>
</feature>
<dbReference type="AlphaFoldDB" id="A0AAV2R021"/>
<evidence type="ECO:0000256" key="1">
    <source>
        <dbReference type="SAM" id="Phobius"/>
    </source>
</evidence>
<protein>
    <submittedName>
        <fullName evidence="2">Uncharacterized protein</fullName>
    </submittedName>
</protein>
<feature type="transmembrane region" description="Helical" evidence="1">
    <location>
        <begin position="21"/>
        <end position="42"/>
    </location>
</feature>
<comment type="caution">
    <text evidence="2">The sequence shown here is derived from an EMBL/GenBank/DDBJ whole genome shotgun (WGS) entry which is preliminary data.</text>
</comment>
<keyword evidence="1" id="KW-1133">Transmembrane helix</keyword>
<organism evidence="2 3">
    <name type="scientific">Meganyctiphanes norvegica</name>
    <name type="common">Northern krill</name>
    <name type="synonym">Thysanopoda norvegica</name>
    <dbReference type="NCBI Taxonomy" id="48144"/>
    <lineage>
        <taxon>Eukaryota</taxon>
        <taxon>Metazoa</taxon>
        <taxon>Ecdysozoa</taxon>
        <taxon>Arthropoda</taxon>
        <taxon>Crustacea</taxon>
        <taxon>Multicrustacea</taxon>
        <taxon>Malacostraca</taxon>
        <taxon>Eumalacostraca</taxon>
        <taxon>Eucarida</taxon>
        <taxon>Euphausiacea</taxon>
        <taxon>Euphausiidae</taxon>
        <taxon>Meganyctiphanes</taxon>
    </lineage>
</organism>
<gene>
    <name evidence="2" type="ORF">MNOR_LOCUS19037</name>
</gene>
<evidence type="ECO:0000313" key="3">
    <source>
        <dbReference type="Proteomes" id="UP001497623"/>
    </source>
</evidence>